<evidence type="ECO:0000256" key="2">
    <source>
        <dbReference type="ARBA" id="ARBA00022676"/>
    </source>
</evidence>
<keyword evidence="2 4" id="KW-0328">Glycosyltransferase</keyword>
<dbReference type="PANTHER" id="PTHR48044">
    <property type="entry name" value="GLYCOSYLTRANSFERASE"/>
    <property type="match status" value="1"/>
</dbReference>
<reference evidence="8 9" key="1">
    <citation type="submission" date="2019-12" db="EMBL/GenBank/DDBJ databases">
        <authorList>
            <person name="Alioto T."/>
            <person name="Alioto T."/>
            <person name="Gomez Garrido J."/>
        </authorList>
    </citation>
    <scope>NUCLEOTIDE SEQUENCE [LARGE SCALE GENOMIC DNA]</scope>
</reference>
<dbReference type="Pfam" id="PF00201">
    <property type="entry name" value="UDPGT"/>
    <property type="match status" value="1"/>
</dbReference>
<keyword evidence="9" id="KW-1185">Reference proteome</keyword>
<dbReference type="GO" id="GO:0016138">
    <property type="term" value="P:glycoside biosynthetic process"/>
    <property type="evidence" value="ECO:0007669"/>
    <property type="project" value="UniProtKB-ARBA"/>
</dbReference>
<keyword evidence="3 4" id="KW-0808">Transferase</keyword>
<dbReference type="Gene3D" id="3.40.50.2000">
    <property type="entry name" value="Glycogen Phosphorylase B"/>
    <property type="match status" value="2"/>
</dbReference>
<dbReference type="PANTHER" id="PTHR48044:SF82">
    <property type="entry name" value="GLYCOSYLTRANSFERASE"/>
    <property type="match status" value="1"/>
</dbReference>
<dbReference type="FunFam" id="3.40.50.2000:FF:000060">
    <property type="entry name" value="Glycosyltransferase"/>
    <property type="match status" value="1"/>
</dbReference>
<dbReference type="Gramene" id="OE9A076061T1">
    <property type="protein sequence ID" value="OE9A076061C1"/>
    <property type="gene ID" value="OE9A076061"/>
</dbReference>
<organism evidence="8 9">
    <name type="scientific">Olea europaea subsp. europaea</name>
    <dbReference type="NCBI Taxonomy" id="158383"/>
    <lineage>
        <taxon>Eukaryota</taxon>
        <taxon>Viridiplantae</taxon>
        <taxon>Streptophyta</taxon>
        <taxon>Embryophyta</taxon>
        <taxon>Tracheophyta</taxon>
        <taxon>Spermatophyta</taxon>
        <taxon>Magnoliopsida</taxon>
        <taxon>eudicotyledons</taxon>
        <taxon>Gunneridae</taxon>
        <taxon>Pentapetalae</taxon>
        <taxon>asterids</taxon>
        <taxon>lamiids</taxon>
        <taxon>Lamiales</taxon>
        <taxon>Oleaceae</taxon>
        <taxon>Oleeae</taxon>
        <taxon>Olea</taxon>
    </lineage>
</organism>
<dbReference type="AlphaFoldDB" id="A0A8S0ULL1"/>
<dbReference type="Pfam" id="PF26168">
    <property type="entry name" value="Glyco_transf_N"/>
    <property type="match status" value="1"/>
</dbReference>
<dbReference type="SUPFAM" id="SSF53756">
    <property type="entry name" value="UDP-Glycosyltransferase/glycogen phosphorylase"/>
    <property type="match status" value="1"/>
</dbReference>
<name>A0A8S0ULL1_OLEEU</name>
<evidence type="ECO:0000256" key="4">
    <source>
        <dbReference type="RuleBase" id="RU003718"/>
    </source>
</evidence>
<dbReference type="CDD" id="cd03784">
    <property type="entry name" value="GT1_Gtf-like"/>
    <property type="match status" value="1"/>
</dbReference>
<evidence type="ECO:0000256" key="6">
    <source>
        <dbReference type="SAM" id="Coils"/>
    </source>
</evidence>
<evidence type="ECO:0000256" key="5">
    <source>
        <dbReference type="RuleBase" id="RU362057"/>
    </source>
</evidence>
<sequence>MESKQTSFRILMFPWLAHGHIFPFLELSKKLLSKKNFTISFCTTPINIDSIKNSLQKKLSDLSIEFVELHLPSLPELPPQYHTTKNVPPDLMPTLMQAFQMSSSSFSSIISNLKPDLLIYDGFQPWAARLASSQGVPAVLFSISGATQFSFFHHIHTHGNATNFPYPAIYSRDYERKDLKALGESIKVKDADEGFAFGIFKQSRDIVLVKTCKGIEEKYIDYLSILCHRKIVPVGPLVTDTKNEEENSEIKKWLSTKDQFSTVYISFGSENYLSKEQMEEIAVGLELINVNFIWVIRFPAGNEVRVDEFLPEGFLERVKERGKILQGWAPQAEILAHSSIGGFMSHCGWSSVIETIYSGVPLIAMPLKLDQPINARMVVEAGAAVEVVRDDDGRFRAEEVAKAIKAAVLEKSSGESLRTKAMELSQKMKMEEEEAINEAADQLWQICTKNHDIVQFS</sequence>
<evidence type="ECO:0000256" key="3">
    <source>
        <dbReference type="ARBA" id="ARBA00022679"/>
    </source>
</evidence>
<dbReference type="InterPro" id="IPR035595">
    <property type="entry name" value="UDP_glycos_trans_CS"/>
</dbReference>
<keyword evidence="6" id="KW-0175">Coiled coil</keyword>
<protein>
    <recommendedName>
        <fullName evidence="5">Glycosyltransferase</fullName>
        <ecNumber evidence="5">2.4.1.-</ecNumber>
    </recommendedName>
</protein>
<comment type="similarity">
    <text evidence="1 4">Belongs to the UDP-glycosyltransferase family.</text>
</comment>
<evidence type="ECO:0000313" key="8">
    <source>
        <dbReference type="EMBL" id="CAA3020994.1"/>
    </source>
</evidence>
<dbReference type="EC" id="2.4.1.-" evidence="5"/>
<evidence type="ECO:0000259" key="7">
    <source>
        <dbReference type="Pfam" id="PF26168"/>
    </source>
</evidence>
<feature type="coiled-coil region" evidence="6">
    <location>
        <begin position="414"/>
        <end position="442"/>
    </location>
</feature>
<comment type="caution">
    <text evidence="8">The sequence shown here is derived from an EMBL/GenBank/DDBJ whole genome shotgun (WGS) entry which is preliminary data.</text>
</comment>
<proteinExistence type="inferred from homology"/>
<gene>
    <name evidence="8" type="ORF">OLEA9_A076061</name>
</gene>
<evidence type="ECO:0000313" key="9">
    <source>
        <dbReference type="Proteomes" id="UP000594638"/>
    </source>
</evidence>
<accession>A0A8S0ULL1</accession>
<dbReference type="Proteomes" id="UP000594638">
    <property type="component" value="Unassembled WGS sequence"/>
</dbReference>
<dbReference type="InterPro" id="IPR002213">
    <property type="entry name" value="UDP_glucos_trans"/>
</dbReference>
<evidence type="ECO:0000256" key="1">
    <source>
        <dbReference type="ARBA" id="ARBA00009995"/>
    </source>
</evidence>
<dbReference type="OrthoDB" id="5835829at2759"/>
<dbReference type="GO" id="GO:0008194">
    <property type="term" value="F:UDP-glycosyltransferase activity"/>
    <property type="evidence" value="ECO:0007669"/>
    <property type="project" value="InterPro"/>
</dbReference>
<dbReference type="EMBL" id="CACTIH010009047">
    <property type="protein sequence ID" value="CAA3020994.1"/>
    <property type="molecule type" value="Genomic_DNA"/>
</dbReference>
<dbReference type="PROSITE" id="PS00375">
    <property type="entry name" value="UDPGT"/>
    <property type="match status" value="1"/>
</dbReference>
<dbReference type="InterPro" id="IPR058980">
    <property type="entry name" value="Glyco_transf_N"/>
</dbReference>
<feature type="domain" description="Glycosyltransferase N-terminal" evidence="7">
    <location>
        <begin position="10"/>
        <end position="237"/>
    </location>
</feature>